<comment type="caution">
    <text evidence="2">The sequence shown here is derived from an EMBL/GenBank/DDBJ whole genome shotgun (WGS) entry which is preliminary data.</text>
</comment>
<dbReference type="Gene3D" id="1.20.58.220">
    <property type="entry name" value="Phosphate transport system protein phou homolog 2, domain 2"/>
    <property type="match status" value="1"/>
</dbReference>
<dbReference type="InterPro" id="IPR052912">
    <property type="entry name" value="UPF0111_domain"/>
</dbReference>
<dbReference type="PANTHER" id="PTHR37298">
    <property type="entry name" value="UPF0111 PROTEIN YKAA"/>
    <property type="match status" value="1"/>
</dbReference>
<name>A0ABQ0AVB9_9FIRM</name>
<evidence type="ECO:0000313" key="3">
    <source>
        <dbReference type="Proteomes" id="UP001600894"/>
    </source>
</evidence>
<dbReference type="SUPFAM" id="SSF109755">
    <property type="entry name" value="PhoU-like"/>
    <property type="match status" value="1"/>
</dbReference>
<dbReference type="EMBL" id="BAABXL010000001">
    <property type="protein sequence ID" value="GAA6267970.1"/>
    <property type="molecule type" value="Genomic_DNA"/>
</dbReference>
<evidence type="ECO:0000313" key="2">
    <source>
        <dbReference type="EMBL" id="GAA6267970.1"/>
    </source>
</evidence>
<keyword evidence="3" id="KW-1185">Reference proteome</keyword>
<organism evidence="2 3">
    <name type="scientific">Enterocloster alcoholdehydrogenati</name>
    <dbReference type="NCBI Taxonomy" id="2547410"/>
    <lineage>
        <taxon>Bacteria</taxon>
        <taxon>Bacillati</taxon>
        <taxon>Bacillota</taxon>
        <taxon>Clostridia</taxon>
        <taxon>Lachnospirales</taxon>
        <taxon>Lachnospiraceae</taxon>
        <taxon>Enterocloster</taxon>
    </lineage>
</organism>
<dbReference type="InterPro" id="IPR018445">
    <property type="entry name" value="Put_Phosphate_transp_reg"/>
</dbReference>
<dbReference type="PANTHER" id="PTHR37298:SF1">
    <property type="entry name" value="UPF0111 PROTEIN YKAA"/>
    <property type="match status" value="1"/>
</dbReference>
<accession>A0ABQ0AVB9</accession>
<protein>
    <submittedName>
        <fullName evidence="2">DUF47 family protein</fullName>
    </submittedName>
</protein>
<evidence type="ECO:0000256" key="1">
    <source>
        <dbReference type="ARBA" id="ARBA00008591"/>
    </source>
</evidence>
<sequence length="207" mass="24090">MSKKSDNFYFKNFVACAEYGEEASQMLHKNLSEFDVTSLSERLDQIHGIEHAADQKKHEMLAALVKEFITPIEREDIILISEAIDDVTDKIEDVMIRLYINNIKSIRPDALEFTKLITRCCKTLNKLVDEFKNFKKSKKLYGLMVEIHTLEGEGDRLFIEAMRRLHTEVSDPLEVIAWREIYIYLEQCCDACERTANAVEQVMMKNT</sequence>
<dbReference type="Pfam" id="PF01865">
    <property type="entry name" value="PhoU_div"/>
    <property type="match status" value="1"/>
</dbReference>
<reference evidence="2 3" key="1">
    <citation type="submission" date="2024-04" db="EMBL/GenBank/DDBJ databases">
        <title>Defined microbial consortia suppress multidrug-resistant proinflammatory Enterobacteriaceae via ecological control.</title>
        <authorList>
            <person name="Furuichi M."/>
            <person name="Kawaguchi T."/>
            <person name="Pust M."/>
            <person name="Yasuma K."/>
            <person name="Plichta D."/>
            <person name="Hasegawa N."/>
            <person name="Ohya T."/>
            <person name="Bhattarai S."/>
            <person name="Sasajima S."/>
            <person name="Aoto Y."/>
            <person name="Tuganbaev T."/>
            <person name="Yaginuma M."/>
            <person name="Ueda M."/>
            <person name="Okahashi N."/>
            <person name="Amafuji K."/>
            <person name="Kiridooshi Y."/>
            <person name="Sugita K."/>
            <person name="Strazar M."/>
            <person name="Skelly A."/>
            <person name="Suda W."/>
            <person name="Hattori M."/>
            <person name="Nakamoto N."/>
            <person name="Caballero S."/>
            <person name="Norman J."/>
            <person name="Olle B."/>
            <person name="Tanoue T."/>
            <person name="Arita M."/>
            <person name="Bucci V."/>
            <person name="Atarashi K."/>
            <person name="Xavier R."/>
            <person name="Honda K."/>
        </authorList>
    </citation>
    <scope>NUCLEOTIDE SEQUENCE [LARGE SCALE GENOMIC DNA]</scope>
    <source>
        <strain evidence="3">f13</strain>
    </source>
</reference>
<proteinExistence type="inferred from homology"/>
<dbReference type="InterPro" id="IPR038078">
    <property type="entry name" value="PhoU-like_sf"/>
</dbReference>
<dbReference type="Proteomes" id="UP001600894">
    <property type="component" value="Unassembled WGS sequence"/>
</dbReference>
<gene>
    <name evidence="2" type="ORF">F130042H8_10300</name>
</gene>
<dbReference type="RefSeq" id="WP_176255631.1">
    <property type="nucleotide sequence ID" value="NZ_BAABXL010000001.1"/>
</dbReference>
<comment type="similarity">
    <text evidence="1">Belongs to the UPF0111 family.</text>
</comment>